<reference key="1">
    <citation type="submission" date="2007-01" db="EMBL/GenBank/DDBJ databases">
        <title>The Genome Sequence of Puccinia graminis f. sp. tritici Strain CRL 75-36-700-3.</title>
        <authorList>
            <consortium name="The Broad Institute Genome Sequencing Platform"/>
            <person name="Birren B."/>
            <person name="Lander E."/>
            <person name="Galagan J."/>
            <person name="Nusbaum C."/>
            <person name="Devon K."/>
            <person name="Cuomo C."/>
            <person name="Jaffe D."/>
            <person name="Butler J."/>
            <person name="Alvarez P."/>
            <person name="Gnerre S."/>
            <person name="Grabherr M."/>
            <person name="Mauceli E."/>
            <person name="Brockman W."/>
            <person name="Young S."/>
            <person name="LaButti K."/>
            <person name="Sykes S."/>
            <person name="DeCaprio D."/>
            <person name="Crawford M."/>
            <person name="Koehrsen M."/>
            <person name="Engels R."/>
            <person name="Montgomery P."/>
            <person name="Pearson M."/>
            <person name="Howarth C."/>
            <person name="Larson L."/>
            <person name="White J."/>
            <person name="Zeng Q."/>
            <person name="Kodira C."/>
            <person name="Yandava C."/>
            <person name="Alvarado L."/>
            <person name="O'Leary S."/>
            <person name="Szabo L."/>
            <person name="Dean R."/>
            <person name="Schein J."/>
        </authorList>
    </citation>
    <scope>NUCLEOTIDE SEQUENCE</scope>
    <source>
        <strain>CRL 75-36-700-3</strain>
    </source>
</reference>
<evidence type="ECO:0000256" key="1">
    <source>
        <dbReference type="SAM" id="MobiDB-lite"/>
    </source>
</evidence>
<feature type="region of interest" description="Disordered" evidence="1">
    <location>
        <begin position="37"/>
        <end position="65"/>
    </location>
</feature>
<dbReference type="AlphaFoldDB" id="E3KYW5"/>
<organism evidence="2 3">
    <name type="scientific">Puccinia graminis f. sp. tritici (strain CRL 75-36-700-3 / race SCCL)</name>
    <name type="common">Black stem rust fungus</name>
    <dbReference type="NCBI Taxonomy" id="418459"/>
    <lineage>
        <taxon>Eukaryota</taxon>
        <taxon>Fungi</taxon>
        <taxon>Dikarya</taxon>
        <taxon>Basidiomycota</taxon>
        <taxon>Pucciniomycotina</taxon>
        <taxon>Pucciniomycetes</taxon>
        <taxon>Pucciniales</taxon>
        <taxon>Pucciniaceae</taxon>
        <taxon>Puccinia</taxon>
    </lineage>
</organism>
<reference evidence="3" key="2">
    <citation type="journal article" date="2011" name="Proc. Natl. Acad. Sci. U.S.A.">
        <title>Obligate biotrophy features unraveled by the genomic analysis of rust fungi.</title>
        <authorList>
            <person name="Duplessis S."/>
            <person name="Cuomo C.A."/>
            <person name="Lin Y.-C."/>
            <person name="Aerts A."/>
            <person name="Tisserant E."/>
            <person name="Veneault-Fourrey C."/>
            <person name="Joly D.L."/>
            <person name="Hacquard S."/>
            <person name="Amselem J."/>
            <person name="Cantarel B.L."/>
            <person name="Chiu R."/>
            <person name="Coutinho P.M."/>
            <person name="Feau N."/>
            <person name="Field M."/>
            <person name="Frey P."/>
            <person name="Gelhaye E."/>
            <person name="Goldberg J."/>
            <person name="Grabherr M.G."/>
            <person name="Kodira C.D."/>
            <person name="Kohler A."/>
            <person name="Kuees U."/>
            <person name="Lindquist E.A."/>
            <person name="Lucas S.M."/>
            <person name="Mago R."/>
            <person name="Mauceli E."/>
            <person name="Morin E."/>
            <person name="Murat C."/>
            <person name="Pangilinan J.L."/>
            <person name="Park R."/>
            <person name="Pearson M."/>
            <person name="Quesneville H."/>
            <person name="Rouhier N."/>
            <person name="Sakthikumar S."/>
            <person name="Salamov A.A."/>
            <person name="Schmutz J."/>
            <person name="Selles B."/>
            <person name="Shapiro H."/>
            <person name="Tanguay P."/>
            <person name="Tuskan G.A."/>
            <person name="Henrissat B."/>
            <person name="Van de Peer Y."/>
            <person name="Rouze P."/>
            <person name="Ellis J.G."/>
            <person name="Dodds P.N."/>
            <person name="Schein J.E."/>
            <person name="Zhong S."/>
            <person name="Hamelin R.C."/>
            <person name="Grigoriev I.V."/>
            <person name="Szabo L.J."/>
            <person name="Martin F."/>
        </authorList>
    </citation>
    <scope>NUCLEOTIDE SEQUENCE [LARGE SCALE GENOMIC DNA]</scope>
    <source>
        <strain evidence="3">CRL 75-36-700-3 / race SCCL</strain>
    </source>
</reference>
<dbReference type="KEGG" id="pgr:PGTG_15232"/>
<dbReference type="RefSeq" id="XP_003333809.2">
    <property type="nucleotide sequence ID" value="XM_003333761.2"/>
</dbReference>
<dbReference type="HOGENOM" id="CLU_2428115_0_0_1"/>
<gene>
    <name evidence="2" type="ORF">PGTG_15232</name>
</gene>
<evidence type="ECO:0000313" key="3">
    <source>
        <dbReference type="Proteomes" id="UP000008783"/>
    </source>
</evidence>
<name>E3KYW5_PUCGT</name>
<dbReference type="VEuPathDB" id="FungiDB:PGTG_15232"/>
<dbReference type="Proteomes" id="UP000008783">
    <property type="component" value="Unassembled WGS sequence"/>
</dbReference>
<protein>
    <submittedName>
        <fullName evidence="2">Uncharacterized protein</fullName>
    </submittedName>
</protein>
<proteinExistence type="predicted"/>
<dbReference type="InParanoid" id="E3KYW5"/>
<evidence type="ECO:0000313" key="2">
    <source>
        <dbReference type="EMBL" id="EFP89390.2"/>
    </source>
</evidence>
<dbReference type="GeneID" id="10547192"/>
<sequence length="91" mass="9718">MLTGSPPITTQTLKTYLYNRVGGAGHKARPARCRPLRAVAPRGNGARPPRSPGPQTARGDDGEGALGGPDWFHYARAMYHWGGGICSYVVI</sequence>
<dbReference type="EMBL" id="DS178322">
    <property type="protein sequence ID" value="EFP89390.2"/>
    <property type="molecule type" value="Genomic_DNA"/>
</dbReference>
<keyword evidence="3" id="KW-1185">Reference proteome</keyword>
<accession>E3KYW5</accession>